<protein>
    <recommendedName>
        <fullName evidence="1">Acyl-CoA dehydrogenase/oxidase N-terminal domain-containing protein</fullName>
    </recommendedName>
</protein>
<evidence type="ECO:0000313" key="2">
    <source>
        <dbReference type="EMBL" id="CAA9453255.1"/>
    </source>
</evidence>
<proteinExistence type="predicted"/>
<evidence type="ECO:0000259" key="1">
    <source>
        <dbReference type="Pfam" id="PF02771"/>
    </source>
</evidence>
<dbReference type="Pfam" id="PF02771">
    <property type="entry name" value="Acyl-CoA_dh_N"/>
    <property type="match status" value="1"/>
</dbReference>
<name>A0A6J4QS61_9ACTN</name>
<dbReference type="AlphaFoldDB" id="A0A6J4QS61"/>
<dbReference type="GO" id="GO:0016627">
    <property type="term" value="F:oxidoreductase activity, acting on the CH-CH group of donors"/>
    <property type="evidence" value="ECO:0007669"/>
    <property type="project" value="InterPro"/>
</dbReference>
<gene>
    <name evidence="2" type="ORF">AVDCRST_MAG78-3670</name>
</gene>
<dbReference type="GO" id="GO:0050660">
    <property type="term" value="F:flavin adenine dinucleotide binding"/>
    <property type="evidence" value="ECO:0007669"/>
    <property type="project" value="InterPro"/>
</dbReference>
<sequence>MNFELSHAQQEIKDRAAEFADRVMRYPAKVFEKLPGADFVGPWTPEEYGGVVRDFSLTCCRSRGDQPCRCRRGGCDCGARERGHAPTFTYGNEE</sequence>
<accession>A0A6J4QS61</accession>
<dbReference type="EMBL" id="CADCVB010000239">
    <property type="protein sequence ID" value="CAA9453255.1"/>
    <property type="molecule type" value="Genomic_DNA"/>
</dbReference>
<organism evidence="2">
    <name type="scientific">uncultured Rubrobacteraceae bacterium</name>
    <dbReference type="NCBI Taxonomy" id="349277"/>
    <lineage>
        <taxon>Bacteria</taxon>
        <taxon>Bacillati</taxon>
        <taxon>Actinomycetota</taxon>
        <taxon>Rubrobacteria</taxon>
        <taxon>Rubrobacterales</taxon>
        <taxon>Rubrobacteraceae</taxon>
        <taxon>environmental samples</taxon>
    </lineage>
</organism>
<dbReference type="InterPro" id="IPR009100">
    <property type="entry name" value="AcylCoA_DH/oxidase_NM_dom_sf"/>
</dbReference>
<reference evidence="2" key="1">
    <citation type="submission" date="2020-02" db="EMBL/GenBank/DDBJ databases">
        <authorList>
            <person name="Meier V. D."/>
        </authorList>
    </citation>
    <scope>NUCLEOTIDE SEQUENCE</scope>
    <source>
        <strain evidence="2">AVDCRST_MAG78</strain>
    </source>
</reference>
<dbReference type="Gene3D" id="1.10.540.10">
    <property type="entry name" value="Acyl-CoA dehydrogenase/oxidase, N-terminal domain"/>
    <property type="match status" value="1"/>
</dbReference>
<dbReference type="SUPFAM" id="SSF56645">
    <property type="entry name" value="Acyl-CoA dehydrogenase NM domain-like"/>
    <property type="match status" value="1"/>
</dbReference>
<feature type="domain" description="Acyl-CoA dehydrogenase/oxidase N-terminal" evidence="1">
    <location>
        <begin position="8"/>
        <end position="55"/>
    </location>
</feature>
<dbReference type="InterPro" id="IPR037069">
    <property type="entry name" value="AcylCoA_DH/ox_N_sf"/>
</dbReference>
<dbReference type="InterPro" id="IPR013786">
    <property type="entry name" value="AcylCoA_DH/ox_N"/>
</dbReference>